<name>A0A222G3A2_9GAMM</name>
<dbReference type="AlphaFoldDB" id="A0A222G3A2"/>
<dbReference type="Proteomes" id="UP000202259">
    <property type="component" value="Chromosome"/>
</dbReference>
<keyword evidence="1" id="KW-0067">ATP-binding</keyword>
<dbReference type="Pfam" id="PF13380">
    <property type="entry name" value="CoA_binding_2"/>
    <property type="match status" value="1"/>
</dbReference>
<dbReference type="InterPro" id="IPR016102">
    <property type="entry name" value="Succinyl-CoA_synth-like"/>
</dbReference>
<dbReference type="GO" id="GO:0003824">
    <property type="term" value="F:catalytic activity"/>
    <property type="evidence" value="ECO:0007669"/>
    <property type="project" value="UniProtKB-ARBA"/>
</dbReference>
<dbReference type="InterPro" id="IPR003781">
    <property type="entry name" value="CoA-bd"/>
</dbReference>
<dbReference type="InterPro" id="IPR036291">
    <property type="entry name" value="NAD(P)-bd_dom_sf"/>
</dbReference>
<keyword evidence="4" id="KW-1185">Reference proteome</keyword>
<evidence type="ECO:0000313" key="4">
    <source>
        <dbReference type="Proteomes" id="UP000202259"/>
    </source>
</evidence>
<dbReference type="GO" id="GO:0005524">
    <property type="term" value="F:ATP binding"/>
    <property type="evidence" value="ECO:0007669"/>
    <property type="project" value="UniProtKB-UniRule"/>
</dbReference>
<dbReference type="Gene3D" id="3.30.1490.20">
    <property type="entry name" value="ATP-grasp fold, A domain"/>
    <property type="match status" value="1"/>
</dbReference>
<dbReference type="SMART" id="SM00881">
    <property type="entry name" value="CoA_binding"/>
    <property type="match status" value="1"/>
</dbReference>
<dbReference type="KEGG" id="cber:B5D82_00675"/>
<dbReference type="Pfam" id="PF13607">
    <property type="entry name" value="Succ_CoA_lig"/>
    <property type="match status" value="1"/>
</dbReference>
<sequence length="684" mass="73351">MKVMSFARFLQPRNIAIIGGREAEEVIRQCINSGYQGELWPVHPKKQQIAGLKVYPSVKDLPAAPDAAYVAVNRHLTLSIVAELAELGAGGAICYATGFSESGEEGQALEKELLKVSGNMPLLGPNCYGLINYVDQAIIWPDQHGGEKVESGVAIITQSSNVAVNLTMQQRGLPISYMVSLGNKVKFDLHDAIREFAKQTSVTAIGLYIEGISDPSAFESAVRFARELGKPVVAIKSGRSAAAQKITMSHTASLAGSDELISTLFTRNGVGRVYSMEGLIEALKVLHVHGPLNGYQLGSMSPSGGDGALVADAVEAGRLELSVLSDNHQNSIRNTVHDLVSVSNPLDYQLFDWLDTTRLASTFTAFIEQEFDISLCVFDYPRPDRCTDENWQPAQQAIINAVAQTKAKVAVLATMPECMPESTAKHLMANSIVPLAGLKAGIEGLQAAADIGIAWQSPLPVEILSSKISAANAPLTLLDEAQAKQRLAEFGVVVPKSEIVTCPEQARHSAGKLNYPLVVKALGVAHKTDVGAVKLNLNSADEVSQAVKAMAHLAERFLIEEMIDEVVAEIIVGVVRDEQFGLYLVIGAGGILVELMRDSRSLLLPVSRQEVLSALQSLRSAVLFNGFRGREIADLDAAVDAILAIAHFAEENRDKIEELDINPLMLRASGKGAVAADALLSIRA</sequence>
<dbReference type="Pfam" id="PF13549">
    <property type="entry name" value="ATP-grasp_5"/>
    <property type="match status" value="1"/>
</dbReference>
<evidence type="ECO:0000313" key="3">
    <source>
        <dbReference type="EMBL" id="ASP46416.1"/>
    </source>
</evidence>
<dbReference type="InterPro" id="IPR032875">
    <property type="entry name" value="Succ_CoA_lig_flav_dom"/>
</dbReference>
<dbReference type="EMBL" id="CP020465">
    <property type="protein sequence ID" value="ASP46416.1"/>
    <property type="molecule type" value="Genomic_DNA"/>
</dbReference>
<dbReference type="OrthoDB" id="9807426at2"/>
<organism evidence="3 4">
    <name type="scientific">Cognaticolwellia beringensis</name>
    <dbReference type="NCBI Taxonomy" id="1967665"/>
    <lineage>
        <taxon>Bacteria</taxon>
        <taxon>Pseudomonadati</taxon>
        <taxon>Pseudomonadota</taxon>
        <taxon>Gammaproteobacteria</taxon>
        <taxon>Alteromonadales</taxon>
        <taxon>Colwelliaceae</taxon>
        <taxon>Cognaticolwellia</taxon>
    </lineage>
</organism>
<evidence type="ECO:0000256" key="1">
    <source>
        <dbReference type="PROSITE-ProRule" id="PRU00409"/>
    </source>
</evidence>
<dbReference type="Gene3D" id="3.40.50.720">
    <property type="entry name" value="NAD(P)-binding Rossmann-like Domain"/>
    <property type="match status" value="1"/>
</dbReference>
<feature type="domain" description="ATP-grasp" evidence="2">
    <location>
        <begin position="484"/>
        <end position="670"/>
    </location>
</feature>
<dbReference type="Gene3D" id="3.40.50.261">
    <property type="entry name" value="Succinyl-CoA synthetase domains"/>
    <property type="match status" value="2"/>
</dbReference>
<accession>A0A222G3A2</accession>
<dbReference type="Gene3D" id="3.30.470.20">
    <property type="entry name" value="ATP-grasp fold, B domain"/>
    <property type="match status" value="1"/>
</dbReference>
<protein>
    <submittedName>
        <fullName evidence="3">CoA-binding protein</fullName>
    </submittedName>
</protein>
<proteinExistence type="predicted"/>
<dbReference type="PANTHER" id="PTHR42793:SF4">
    <property type="entry name" value="BLL6376 PROTEIN"/>
    <property type="match status" value="1"/>
</dbReference>
<dbReference type="InterPro" id="IPR013815">
    <property type="entry name" value="ATP_grasp_subdomain_1"/>
</dbReference>
<evidence type="ECO:0000259" key="2">
    <source>
        <dbReference type="PROSITE" id="PS50975"/>
    </source>
</evidence>
<dbReference type="GO" id="GO:0046872">
    <property type="term" value="F:metal ion binding"/>
    <property type="evidence" value="ECO:0007669"/>
    <property type="project" value="InterPro"/>
</dbReference>
<keyword evidence="1" id="KW-0547">Nucleotide-binding</keyword>
<dbReference type="PROSITE" id="PS50975">
    <property type="entry name" value="ATP_GRASP"/>
    <property type="match status" value="1"/>
</dbReference>
<reference evidence="3 4" key="1">
    <citation type="submission" date="2017-08" db="EMBL/GenBank/DDBJ databases">
        <title>Complete genome of Colwellia sp. NB097-1, a psychrophile bacterium ioslated from Bering Sea.</title>
        <authorList>
            <person name="Chen X."/>
        </authorList>
    </citation>
    <scope>NUCLEOTIDE SEQUENCE [LARGE SCALE GENOMIC DNA]</scope>
    <source>
        <strain evidence="3 4">NB097-1</strain>
    </source>
</reference>
<gene>
    <name evidence="3" type="ORF">B5D82_00675</name>
</gene>
<dbReference type="SUPFAM" id="SSF56059">
    <property type="entry name" value="Glutathione synthetase ATP-binding domain-like"/>
    <property type="match status" value="1"/>
</dbReference>
<dbReference type="PANTHER" id="PTHR42793">
    <property type="entry name" value="COA BINDING DOMAIN CONTAINING PROTEIN"/>
    <property type="match status" value="1"/>
</dbReference>
<dbReference type="SUPFAM" id="SSF51735">
    <property type="entry name" value="NAD(P)-binding Rossmann-fold domains"/>
    <property type="match status" value="1"/>
</dbReference>
<dbReference type="SUPFAM" id="SSF52210">
    <property type="entry name" value="Succinyl-CoA synthetase domains"/>
    <property type="match status" value="2"/>
</dbReference>
<dbReference type="InterPro" id="IPR011761">
    <property type="entry name" value="ATP-grasp"/>
</dbReference>